<gene>
    <name evidence="3" type="ORF">IF1G_11411</name>
</gene>
<feature type="chain" id="PRO_5022171643" evidence="2">
    <location>
        <begin position="17"/>
        <end position="270"/>
    </location>
</feature>
<reference evidence="3 4" key="1">
    <citation type="journal article" date="2019" name="Appl. Microbiol. Biotechnol.">
        <title>Genome sequence of Isaria javanica and comparative genome analysis insights into family S53 peptidase evolution in fungal entomopathogens.</title>
        <authorList>
            <person name="Lin R."/>
            <person name="Zhang X."/>
            <person name="Xin B."/>
            <person name="Zou M."/>
            <person name="Gao Y."/>
            <person name="Qin F."/>
            <person name="Hu Q."/>
            <person name="Xie B."/>
            <person name="Cheng X."/>
        </authorList>
    </citation>
    <scope>NUCLEOTIDE SEQUENCE [LARGE SCALE GENOMIC DNA]</scope>
    <source>
        <strain evidence="3 4">IJ1G</strain>
    </source>
</reference>
<evidence type="ECO:0000313" key="3">
    <source>
        <dbReference type="EMBL" id="TQV89924.1"/>
    </source>
</evidence>
<dbReference type="Proteomes" id="UP000315783">
    <property type="component" value="Unassembled WGS sequence"/>
</dbReference>
<keyword evidence="2" id="KW-0732">Signal</keyword>
<keyword evidence="4" id="KW-1185">Reference proteome</keyword>
<organism evidence="3 4">
    <name type="scientific">Cordyceps javanica</name>
    <dbReference type="NCBI Taxonomy" id="43265"/>
    <lineage>
        <taxon>Eukaryota</taxon>
        <taxon>Fungi</taxon>
        <taxon>Dikarya</taxon>
        <taxon>Ascomycota</taxon>
        <taxon>Pezizomycotina</taxon>
        <taxon>Sordariomycetes</taxon>
        <taxon>Hypocreomycetidae</taxon>
        <taxon>Hypocreales</taxon>
        <taxon>Cordycipitaceae</taxon>
        <taxon>Cordyceps</taxon>
    </lineage>
</organism>
<feature type="compositionally biased region" description="Polar residues" evidence="1">
    <location>
        <begin position="183"/>
        <end position="195"/>
    </location>
</feature>
<dbReference type="AlphaFoldDB" id="A0A545VIC2"/>
<protein>
    <submittedName>
        <fullName evidence="3">Uncharacterized protein</fullName>
    </submittedName>
</protein>
<feature type="signal peptide" evidence="2">
    <location>
        <begin position="1"/>
        <end position="16"/>
    </location>
</feature>
<dbReference type="EMBL" id="SPUK01000058">
    <property type="protein sequence ID" value="TQV89924.1"/>
    <property type="molecule type" value="Genomic_DNA"/>
</dbReference>
<feature type="region of interest" description="Disordered" evidence="1">
    <location>
        <begin position="155"/>
        <end position="225"/>
    </location>
</feature>
<proteinExistence type="predicted"/>
<evidence type="ECO:0000256" key="1">
    <source>
        <dbReference type="SAM" id="MobiDB-lite"/>
    </source>
</evidence>
<name>A0A545VIC2_9HYPO</name>
<evidence type="ECO:0000313" key="4">
    <source>
        <dbReference type="Proteomes" id="UP000315783"/>
    </source>
</evidence>
<evidence type="ECO:0000256" key="2">
    <source>
        <dbReference type="SAM" id="SignalP"/>
    </source>
</evidence>
<accession>A0A545VIC2</accession>
<sequence length="270" mass="28666">MKRVILLQLLTSLAAGTPVVQRQDTGVDATALGQSWIQKVEKFVNADQRVDSEIKKALINNMSKCSLGGSEPLVLGASTSYRPECPTIFDGDGSGGATDATALGQAWIAAAEKAVGKSERPQTKQRILSSILNCEIMRASGYLIGDADNFQTFCPSQLGDKGNPATEAEPVAPLPSPKEEPNSTEQGGQRKTISASRPFLEPASLSESDEICGPLSGASGVDEKGTSEACVGTEIFCRQRYYIGTSEEFANADECLDSRVDPDAIIFPEN</sequence>
<comment type="caution">
    <text evidence="3">The sequence shown here is derived from an EMBL/GenBank/DDBJ whole genome shotgun (WGS) entry which is preliminary data.</text>
</comment>